<dbReference type="SUPFAM" id="SSF53955">
    <property type="entry name" value="Lysozyme-like"/>
    <property type="match status" value="1"/>
</dbReference>
<protein>
    <submittedName>
        <fullName evidence="3">Glycoside hydrolase family 104 protein</fullName>
    </submittedName>
</protein>
<dbReference type="EMBL" id="CP098611">
    <property type="protein sequence ID" value="USR90822.1"/>
    <property type="molecule type" value="Genomic_DNA"/>
</dbReference>
<keyword evidence="3" id="KW-0378">Hydrolase</keyword>
<keyword evidence="4" id="KW-1185">Reference proteome</keyword>
<keyword evidence="2" id="KW-0472">Membrane</keyword>
<sequence>MMPDPRPQPPNSPTPIDTRLPAGYRRPLSRRLTQLRQLRQQQKQRVRLWISLLSVGLLFLVTAVSIRLWGATGSMERRRDRHQGPLSSDSDRSRQRYKPFTDTYVDELVPEVRALLDTIAFAEGTQDDLGYRTLFTFSTFNSYSDHPRRLRCASSGGRRLCSDAAGRYQIISSTFDMVAQRLNLDDFSPKSQDLAAVELIRLRGGLSKIEAGDFDGAIWAIRREWASLPGAGYGQPEANRNDLERIYQQRLEHYQSLDPVQERVPVVQDQYRP</sequence>
<dbReference type="GO" id="GO:0016787">
    <property type="term" value="F:hydrolase activity"/>
    <property type="evidence" value="ECO:0007669"/>
    <property type="project" value="UniProtKB-KW"/>
</dbReference>
<name>A0ABY5ANM4_9CYAN</name>
<keyword evidence="2" id="KW-1133">Transmembrane helix</keyword>
<accession>A0ABY5ANM4</accession>
<gene>
    <name evidence="3" type="ORF">NEA10_18680</name>
</gene>
<dbReference type="CDD" id="cd00736">
    <property type="entry name" value="lambda_lys-like"/>
    <property type="match status" value="1"/>
</dbReference>
<proteinExistence type="predicted"/>
<feature type="region of interest" description="Disordered" evidence="1">
    <location>
        <begin position="1"/>
        <end position="23"/>
    </location>
</feature>
<feature type="compositionally biased region" description="Pro residues" evidence="1">
    <location>
        <begin position="1"/>
        <end position="13"/>
    </location>
</feature>
<evidence type="ECO:0000256" key="2">
    <source>
        <dbReference type="SAM" id="Phobius"/>
    </source>
</evidence>
<dbReference type="InterPro" id="IPR023346">
    <property type="entry name" value="Lysozyme-like_dom_sf"/>
</dbReference>
<dbReference type="Proteomes" id="UP001056708">
    <property type="component" value="Chromosome"/>
</dbReference>
<dbReference type="Gene3D" id="1.10.530.10">
    <property type="match status" value="1"/>
</dbReference>
<evidence type="ECO:0000256" key="1">
    <source>
        <dbReference type="SAM" id="MobiDB-lite"/>
    </source>
</evidence>
<evidence type="ECO:0000313" key="3">
    <source>
        <dbReference type="EMBL" id="USR90822.1"/>
    </source>
</evidence>
<reference evidence="3" key="1">
    <citation type="submission" date="2022-06" db="EMBL/GenBank/DDBJ databases">
        <title>Genome sequence of Phormidium yuhuli AB48 isolated from an industrial photobioreactor environment.</title>
        <authorList>
            <person name="Qiu Y."/>
            <person name="Noonan A.J.C."/>
            <person name="Dofher K."/>
            <person name="Koch M."/>
            <person name="Kieft B."/>
            <person name="Lin X."/>
            <person name="Ziels R.M."/>
            <person name="Hallam S.J."/>
        </authorList>
    </citation>
    <scope>NUCLEOTIDE SEQUENCE</scope>
    <source>
        <strain evidence="3">AB48</strain>
    </source>
</reference>
<evidence type="ECO:0000313" key="4">
    <source>
        <dbReference type="Proteomes" id="UP001056708"/>
    </source>
</evidence>
<dbReference type="RefSeq" id="WP_252662846.1">
    <property type="nucleotide sequence ID" value="NZ_CP098611.1"/>
</dbReference>
<keyword evidence="2" id="KW-0812">Transmembrane</keyword>
<organism evidence="3 4">
    <name type="scientific">Phormidium yuhuli AB48</name>
    <dbReference type="NCBI Taxonomy" id="2940671"/>
    <lineage>
        <taxon>Bacteria</taxon>
        <taxon>Bacillati</taxon>
        <taxon>Cyanobacteriota</taxon>
        <taxon>Cyanophyceae</taxon>
        <taxon>Oscillatoriophycideae</taxon>
        <taxon>Oscillatoriales</taxon>
        <taxon>Oscillatoriaceae</taxon>
        <taxon>Phormidium</taxon>
        <taxon>Phormidium yuhuli</taxon>
    </lineage>
</organism>
<feature type="transmembrane region" description="Helical" evidence="2">
    <location>
        <begin position="46"/>
        <end position="69"/>
    </location>
</feature>